<dbReference type="OrthoDB" id="2748310at2759"/>
<dbReference type="EC" id="2.-.-.-" evidence="12"/>
<keyword evidence="11" id="KW-0325">Glycoprotein</keyword>
<reference evidence="14" key="1">
    <citation type="submission" date="2022-11" db="UniProtKB">
        <authorList>
            <consortium name="EnsemblMetazoa"/>
        </authorList>
    </citation>
    <scope>IDENTIFICATION</scope>
</reference>
<evidence type="ECO:0000259" key="13">
    <source>
        <dbReference type="Pfam" id="PF04987"/>
    </source>
</evidence>
<keyword evidence="10 12" id="KW-0472">Membrane</keyword>
<dbReference type="Gene3D" id="3.40.720.10">
    <property type="entry name" value="Alkaline Phosphatase, subunit A"/>
    <property type="match status" value="1"/>
</dbReference>
<evidence type="ECO:0000256" key="11">
    <source>
        <dbReference type="ARBA" id="ARBA00023180"/>
    </source>
</evidence>
<feature type="transmembrane region" description="Helical" evidence="12">
    <location>
        <begin position="867"/>
        <end position="889"/>
    </location>
</feature>
<keyword evidence="7 12" id="KW-0812">Transmembrane</keyword>
<feature type="transmembrane region" description="Helical" evidence="12">
    <location>
        <begin position="629"/>
        <end position="650"/>
    </location>
</feature>
<evidence type="ECO:0000313" key="14">
    <source>
        <dbReference type="EnsemblMetazoa" id="XP_038077631.1"/>
    </source>
</evidence>
<dbReference type="GO" id="GO:0051377">
    <property type="term" value="F:mannose-ethanolamine phosphotransferase activity"/>
    <property type="evidence" value="ECO:0007669"/>
    <property type="project" value="UniProtKB-UniRule"/>
</dbReference>
<keyword evidence="6 12" id="KW-0808">Transferase</keyword>
<dbReference type="SUPFAM" id="SSF53649">
    <property type="entry name" value="Alkaline phosphatase-like"/>
    <property type="match status" value="1"/>
</dbReference>
<dbReference type="OMA" id="QSYFHRE"/>
<feature type="transmembrane region" description="Helical" evidence="12">
    <location>
        <begin position="326"/>
        <end position="350"/>
    </location>
</feature>
<protein>
    <recommendedName>
        <fullName evidence="4 12">GPI ethanolamine phosphate transferase 1</fullName>
        <ecNumber evidence="12">2.-.-.-</ecNumber>
    </recommendedName>
</protein>
<organism evidence="14 15">
    <name type="scientific">Patiria miniata</name>
    <name type="common">Bat star</name>
    <name type="synonym">Asterina miniata</name>
    <dbReference type="NCBI Taxonomy" id="46514"/>
    <lineage>
        <taxon>Eukaryota</taxon>
        <taxon>Metazoa</taxon>
        <taxon>Echinodermata</taxon>
        <taxon>Eleutherozoa</taxon>
        <taxon>Asterozoa</taxon>
        <taxon>Asteroidea</taxon>
        <taxon>Valvatacea</taxon>
        <taxon>Valvatida</taxon>
        <taxon>Asterinidae</taxon>
        <taxon>Patiria</taxon>
    </lineage>
</organism>
<comment type="pathway">
    <text evidence="2 12">Glycolipid biosynthesis; glycosylphosphatidylinositol-anchor biosynthesis.</text>
</comment>
<evidence type="ECO:0000256" key="7">
    <source>
        <dbReference type="ARBA" id="ARBA00022692"/>
    </source>
</evidence>
<dbReference type="FunFam" id="3.40.720.10:FF:000088">
    <property type="entry name" value="Phosphatidylinositol glycan anchor biosynthesis, class N"/>
    <property type="match status" value="1"/>
</dbReference>
<keyword evidence="8 12" id="KW-0256">Endoplasmic reticulum</keyword>
<feature type="transmembrane region" description="Helical" evidence="12">
    <location>
        <begin position="795"/>
        <end position="816"/>
    </location>
</feature>
<feature type="transmembrane region" description="Helical" evidence="12">
    <location>
        <begin position="603"/>
        <end position="622"/>
    </location>
</feature>
<evidence type="ECO:0000256" key="9">
    <source>
        <dbReference type="ARBA" id="ARBA00022989"/>
    </source>
</evidence>
<evidence type="ECO:0000256" key="3">
    <source>
        <dbReference type="ARBA" id="ARBA00008400"/>
    </source>
</evidence>
<dbReference type="Pfam" id="PF01663">
    <property type="entry name" value="Phosphodiest"/>
    <property type="match status" value="1"/>
</dbReference>
<accession>A0A914BPK4</accession>
<dbReference type="InterPro" id="IPR007070">
    <property type="entry name" value="GPI_EtnP_transferase_1"/>
</dbReference>
<evidence type="ECO:0000256" key="8">
    <source>
        <dbReference type="ARBA" id="ARBA00022824"/>
    </source>
</evidence>
<dbReference type="InterPro" id="IPR037671">
    <property type="entry name" value="PIGN_N"/>
</dbReference>
<dbReference type="GO" id="GO:0005789">
    <property type="term" value="C:endoplasmic reticulum membrane"/>
    <property type="evidence" value="ECO:0007669"/>
    <property type="project" value="UniProtKB-SubCell"/>
</dbReference>
<evidence type="ECO:0000256" key="2">
    <source>
        <dbReference type="ARBA" id="ARBA00004687"/>
    </source>
</evidence>
<feature type="transmembrane region" description="Helical" evidence="12">
    <location>
        <begin position="822"/>
        <end position="855"/>
    </location>
</feature>
<feature type="transmembrane region" description="Helical" evidence="12">
    <location>
        <begin position="727"/>
        <end position="756"/>
    </location>
</feature>
<comment type="function">
    <text evidence="12">Ethanolamine phosphate transferase involved in glycosylphosphatidylinositol-anchor biosynthesis. Transfers ethanolamine phosphate to the first alpha-1,4-linked mannose of the glycosylphosphatidylinositol precursor of GPI-anchor.</text>
</comment>
<dbReference type="EnsemblMetazoa" id="XM_038221703.1">
    <property type="protein sequence ID" value="XP_038077631.1"/>
    <property type="gene ID" value="LOC119745383"/>
</dbReference>
<dbReference type="InterPro" id="IPR017850">
    <property type="entry name" value="Alkaline_phosphatase_core_sf"/>
</dbReference>
<dbReference type="AlphaFoldDB" id="A0A914BPK4"/>
<dbReference type="Proteomes" id="UP000887568">
    <property type="component" value="Unplaced"/>
</dbReference>
<dbReference type="PANTHER" id="PTHR12250:SF0">
    <property type="entry name" value="GPI ETHANOLAMINE PHOSPHATE TRANSFERASE 1"/>
    <property type="match status" value="1"/>
</dbReference>
<sequence>MDVWLIVVGLLVHVVFFFSIFDIYFTSPLVHGMTPHATPLEPPARRLVLFVADGLRADKLYEVDESGHTRAPYLRSVIEQQGSWGVSHTRVPTESRPGHVALIAGFYEDVSAVAKGWKENPVQFDSVFNESRYTWSWGSPDILPMFAKGASGNHVFVHTYPAGYEDFADEDASRLDTWVFNKVKEFVQDMKQNDTLSRMVSSDRIVLFLHLLGIDTNGHAHKPFSKEYLANIGLVDSGIREAVELIEDAFQRDGKTAYMMTADHGMTNWGSHGAGHPHETLTPIVAWGAGVNRPAKSGNAQDYPDGFSQLWKLDHLKRQDMSQADIAALMASLIGVPFPLNSVGVLPLGFLDNTKRYKVESLLTNAQQILAQYEVKEKHMQETTLAVFFSPFKPLSVGKKADVMRTIRAQISKGQPDEAISTTHDLIQRALDGLNYYHNYDRFLLGTSILMGYLGWMAYILQHLLSFHTSLPQPRRTKLDGLGDSHALAKRGPDVIFTTLAAVIVVLLTIQSSPLMYYVYCLLPVPLWYTAAKQYRVFYRAISHTVSTIGFCKVIGYLVLGVIAMEIVVLSMFWREVLSLGLVGIALWPFFTELRKHSKGLVAGWTVSCLAVAVFPMLPVVGRDANINLVTLAGVLFLLSSLAALLYLRAHRRPPTNPIHPAIGPLQLLILLLSVYIVNSTWASLANKRGLPLTNQCLSWAIFGSSFLIPGLTSLDVVSRLLSTAMAFAAVFLLTSTSHEGLFCIALCYLMFFWLLCEHRLSQSSKVKLIDLSFGEESTILSGPPRRLVLDDVRCAYFFIFFILTAFFGTGNIASINSFDPASVYCFLTVFSPFVMGSLLLWKIVILFLLVTCTFKAIHLLQRLPNISLFLVVLLLSDGLALQFFFLVRDSGSWLDIGTSISHYVIVMCMIIFVMLLLVLARLFTTVTFGLGQRRKAHST</sequence>
<dbReference type="InterPro" id="IPR002591">
    <property type="entry name" value="Phosphodiest/P_Trfase"/>
</dbReference>
<feature type="transmembrane region" description="Helical" evidence="12">
    <location>
        <begin position="495"/>
        <end position="517"/>
    </location>
</feature>
<feature type="transmembrane region" description="Helical" evidence="12">
    <location>
        <begin position="697"/>
        <end position="715"/>
    </location>
</feature>
<dbReference type="FunFam" id="3.40.720.10:FF:000091">
    <property type="entry name" value="Phosphatidylinositol glycan anchor biosynthesis, class N"/>
    <property type="match status" value="1"/>
</dbReference>
<dbReference type="GO" id="GO:0006506">
    <property type="term" value="P:GPI anchor biosynthetic process"/>
    <property type="evidence" value="ECO:0007669"/>
    <property type="project" value="UniProtKB-KW"/>
</dbReference>
<dbReference type="CDD" id="cd16020">
    <property type="entry name" value="GPI_EPT_1"/>
    <property type="match status" value="1"/>
</dbReference>
<comment type="subcellular location">
    <subcellularLocation>
        <location evidence="1 12">Endoplasmic reticulum membrane</location>
        <topology evidence="1 12">Multi-pass membrane protein</topology>
    </subcellularLocation>
</comment>
<keyword evidence="15" id="KW-1185">Reference proteome</keyword>
<dbReference type="InterPro" id="IPR017852">
    <property type="entry name" value="GPI_EtnP_transferase_1_C"/>
</dbReference>
<evidence type="ECO:0000256" key="1">
    <source>
        <dbReference type="ARBA" id="ARBA00004477"/>
    </source>
</evidence>
<evidence type="ECO:0000256" key="6">
    <source>
        <dbReference type="ARBA" id="ARBA00022679"/>
    </source>
</evidence>
<dbReference type="CTD" id="23556"/>
<evidence type="ECO:0000256" key="10">
    <source>
        <dbReference type="ARBA" id="ARBA00023136"/>
    </source>
</evidence>
<evidence type="ECO:0000256" key="4">
    <source>
        <dbReference type="ARBA" id="ARBA00020831"/>
    </source>
</evidence>
<comment type="similarity">
    <text evidence="3 12">Belongs to the PIGG/PIGN/PIGO family. PIGN subfamily.</text>
</comment>
<evidence type="ECO:0000256" key="5">
    <source>
        <dbReference type="ARBA" id="ARBA00022502"/>
    </source>
</evidence>
<keyword evidence="5 12" id="KW-0337">GPI-anchor biosynthesis</keyword>
<dbReference type="Pfam" id="PF04987">
    <property type="entry name" value="PigN"/>
    <property type="match status" value="1"/>
</dbReference>
<evidence type="ECO:0000313" key="15">
    <source>
        <dbReference type="Proteomes" id="UP000887568"/>
    </source>
</evidence>
<feature type="transmembrane region" description="Helical" evidence="12">
    <location>
        <begin position="6"/>
        <end position="25"/>
    </location>
</feature>
<feature type="transmembrane region" description="Helical" evidence="12">
    <location>
        <begin position="662"/>
        <end position="685"/>
    </location>
</feature>
<feature type="transmembrane region" description="Helical" evidence="12">
    <location>
        <begin position="443"/>
        <end position="461"/>
    </location>
</feature>
<dbReference type="PANTHER" id="PTHR12250">
    <property type="entry name" value="PHOSPHATIDYLINOSITOL GLYCAN, CLASS N"/>
    <property type="match status" value="1"/>
</dbReference>
<keyword evidence="9 12" id="KW-1133">Transmembrane helix</keyword>
<proteinExistence type="inferred from homology"/>
<feature type="transmembrane region" description="Helical" evidence="12">
    <location>
        <begin position="901"/>
        <end position="925"/>
    </location>
</feature>
<evidence type="ECO:0000256" key="12">
    <source>
        <dbReference type="RuleBase" id="RU367138"/>
    </source>
</evidence>
<dbReference type="GeneID" id="119745383"/>
<name>A0A914BPK4_PATMI</name>
<dbReference type="RefSeq" id="XP_038077631.1">
    <property type="nucleotide sequence ID" value="XM_038221703.1"/>
</dbReference>
<feature type="domain" description="GPI ethanolamine phosphate transferase 1 C-terminal" evidence="13">
    <location>
        <begin position="433"/>
        <end position="893"/>
    </location>
</feature>